<evidence type="ECO:0000313" key="10">
    <source>
        <dbReference type="EMBL" id="KAH3683863.1"/>
    </source>
</evidence>
<dbReference type="SUPFAM" id="SSF57850">
    <property type="entry name" value="RING/U-box"/>
    <property type="match status" value="1"/>
</dbReference>
<dbReference type="Proteomes" id="UP000774326">
    <property type="component" value="Unassembled WGS sequence"/>
</dbReference>
<dbReference type="EMBL" id="JAEUBG010002892">
    <property type="protein sequence ID" value="KAH3683863.1"/>
    <property type="molecule type" value="Genomic_DNA"/>
</dbReference>
<comment type="subcellular location">
    <subcellularLocation>
        <location evidence="1">Cytoplasm</location>
    </subcellularLocation>
</comment>
<feature type="compositionally biased region" description="Polar residues" evidence="8">
    <location>
        <begin position="1"/>
        <end position="14"/>
    </location>
</feature>
<dbReference type="PROSITE" id="PS00518">
    <property type="entry name" value="ZF_RING_1"/>
    <property type="match status" value="1"/>
</dbReference>
<keyword evidence="5" id="KW-0862">Zinc</keyword>
<organism evidence="10 11">
    <name type="scientific">Wickerhamomyces pijperi</name>
    <name type="common">Yeast</name>
    <name type="synonym">Pichia pijperi</name>
    <dbReference type="NCBI Taxonomy" id="599730"/>
    <lineage>
        <taxon>Eukaryota</taxon>
        <taxon>Fungi</taxon>
        <taxon>Dikarya</taxon>
        <taxon>Ascomycota</taxon>
        <taxon>Saccharomycotina</taxon>
        <taxon>Saccharomycetes</taxon>
        <taxon>Phaffomycetales</taxon>
        <taxon>Wickerhamomycetaceae</taxon>
        <taxon>Wickerhamomyces</taxon>
    </lineage>
</organism>
<comment type="caution">
    <text evidence="10">The sequence shown here is derived from an EMBL/GenBank/DDBJ whole genome shotgun (WGS) entry which is preliminary data.</text>
</comment>
<feature type="coiled-coil region" evidence="7">
    <location>
        <begin position="503"/>
        <end position="530"/>
    </location>
</feature>
<protein>
    <recommendedName>
        <fullName evidence="9">RING-type domain-containing protein</fullName>
    </recommendedName>
</protein>
<evidence type="ECO:0000256" key="4">
    <source>
        <dbReference type="ARBA" id="ARBA00022771"/>
    </source>
</evidence>
<keyword evidence="11" id="KW-1185">Reference proteome</keyword>
<evidence type="ECO:0000256" key="2">
    <source>
        <dbReference type="ARBA" id="ARBA00022490"/>
    </source>
</evidence>
<dbReference type="PROSITE" id="PS50089">
    <property type="entry name" value="ZF_RING_2"/>
    <property type="match status" value="1"/>
</dbReference>
<dbReference type="PANTHER" id="PTHR12983:SF9">
    <property type="entry name" value="E3 UBIQUITIN-PROTEIN LIGASE RNF10"/>
    <property type="match status" value="1"/>
</dbReference>
<dbReference type="SMART" id="SM00184">
    <property type="entry name" value="RING"/>
    <property type="match status" value="1"/>
</dbReference>
<dbReference type="AlphaFoldDB" id="A0A9P8Q426"/>
<feature type="compositionally biased region" description="Basic residues" evidence="8">
    <location>
        <begin position="638"/>
        <end position="648"/>
    </location>
</feature>
<dbReference type="InterPro" id="IPR027370">
    <property type="entry name" value="Znf-RING_euk"/>
</dbReference>
<name>A0A9P8Q426_WICPI</name>
<accession>A0A9P8Q426</accession>
<reference evidence="10" key="1">
    <citation type="journal article" date="2021" name="Open Biol.">
        <title>Shared evolutionary footprints suggest mitochondrial oxidative damage underlies multiple complex I losses in fungi.</title>
        <authorList>
            <person name="Schikora-Tamarit M.A."/>
            <person name="Marcet-Houben M."/>
            <person name="Nosek J."/>
            <person name="Gabaldon T."/>
        </authorList>
    </citation>
    <scope>NUCLEOTIDE SEQUENCE</scope>
    <source>
        <strain evidence="10">CBS2887</strain>
    </source>
</reference>
<evidence type="ECO:0000256" key="5">
    <source>
        <dbReference type="ARBA" id="ARBA00022833"/>
    </source>
</evidence>
<feature type="region of interest" description="Disordered" evidence="8">
    <location>
        <begin position="627"/>
        <end position="659"/>
    </location>
</feature>
<dbReference type="GO" id="GO:0045944">
    <property type="term" value="P:positive regulation of transcription by RNA polymerase II"/>
    <property type="evidence" value="ECO:0007669"/>
    <property type="project" value="TreeGrafter"/>
</dbReference>
<dbReference type="GO" id="GO:0000976">
    <property type="term" value="F:transcription cis-regulatory region binding"/>
    <property type="evidence" value="ECO:0007669"/>
    <property type="project" value="TreeGrafter"/>
</dbReference>
<evidence type="ECO:0000256" key="6">
    <source>
        <dbReference type="PROSITE-ProRule" id="PRU00175"/>
    </source>
</evidence>
<feature type="compositionally biased region" description="Low complexity" evidence="8">
    <location>
        <begin position="15"/>
        <end position="43"/>
    </location>
</feature>
<sequence>MSNKYNPNASSFVPNTKSLTNSSSSSQSLNSVVSQKNSNNMSSHNAPPPAITNTKSKNSGNKKRESKGPAKPNTQNKPRTWFQDHQHHDVDKFDVNIEDEVIRGNFKARGRRGQISINHLLDFSLPSRDLQSAVLSQSSAPVRRRRRSSNNDDKIHLTGAAFINANYRFVVDYRHDYRGQTLDPNLGLDNLSILRVIVPKGHNCPICLTDEIVAPRMISCGHIFCNTCLLSFLDSETIKKKDEFKRFKDCPLCAESVKSDEILPVVINQTDERFETPQIGHDVIMKLMAKPIDNILPIPHSLNLNHSKIGSLPWYCDTELYPYSRLMKGGLKFLVNAFEEDKAAILKQYEEDLALYNDDGKYVNKAVREIDHDLASVKKSFNDDYNEPNELLNSINNLSISKNESGLNDGNCYFFYQTCFHSTTRYFLSSFDVKILMATYGSYSNFPTTLLLKVDNISYGHMVTEQTLKRYKYFNHLPMGTEFAFIEVDWTDLITPEVYQQFAKELAERKKKLLNKTKREDRDKKRFENEQELKAAEFYRNENNGWGYYDYATDHTIAIDDEESTPALSGRPPTADANLDGAESTTTAPVVESVSTVWGTSIPKSQITQDDYIDGGDDWDADELIRQSRESLQSTGGGKKKKKGKKRLIVLSSTNGRGF</sequence>
<feature type="domain" description="RING-type" evidence="9">
    <location>
        <begin position="204"/>
        <end position="253"/>
    </location>
</feature>
<dbReference type="InterPro" id="IPR001841">
    <property type="entry name" value="Znf_RING"/>
</dbReference>
<dbReference type="Pfam" id="PF13445">
    <property type="entry name" value="zf-RING_UBOX"/>
    <property type="match status" value="1"/>
</dbReference>
<reference evidence="10" key="2">
    <citation type="submission" date="2021-01" db="EMBL/GenBank/DDBJ databases">
        <authorList>
            <person name="Schikora-Tamarit M.A."/>
        </authorList>
    </citation>
    <scope>NUCLEOTIDE SEQUENCE</scope>
    <source>
        <strain evidence="10">CBS2887</strain>
    </source>
</reference>
<dbReference type="InterPro" id="IPR017907">
    <property type="entry name" value="Znf_RING_CS"/>
</dbReference>
<keyword evidence="4 6" id="KW-0863">Zinc-finger</keyword>
<keyword evidence="2" id="KW-0963">Cytoplasm</keyword>
<dbReference type="GO" id="GO:0008270">
    <property type="term" value="F:zinc ion binding"/>
    <property type="evidence" value="ECO:0007669"/>
    <property type="project" value="UniProtKB-KW"/>
</dbReference>
<proteinExistence type="predicted"/>
<dbReference type="GO" id="GO:0005737">
    <property type="term" value="C:cytoplasm"/>
    <property type="evidence" value="ECO:0007669"/>
    <property type="project" value="UniProtKB-SubCell"/>
</dbReference>
<evidence type="ECO:0000256" key="1">
    <source>
        <dbReference type="ARBA" id="ARBA00004496"/>
    </source>
</evidence>
<evidence type="ECO:0000259" key="9">
    <source>
        <dbReference type="PROSITE" id="PS50089"/>
    </source>
</evidence>
<dbReference type="OrthoDB" id="302966at2759"/>
<gene>
    <name evidence="10" type="ORF">WICPIJ_005162</name>
</gene>
<dbReference type="PANTHER" id="PTHR12983">
    <property type="entry name" value="RING FINGER 10 FAMILY MEMBER"/>
    <property type="match status" value="1"/>
</dbReference>
<evidence type="ECO:0000256" key="8">
    <source>
        <dbReference type="SAM" id="MobiDB-lite"/>
    </source>
</evidence>
<dbReference type="InterPro" id="IPR013083">
    <property type="entry name" value="Znf_RING/FYVE/PHD"/>
</dbReference>
<keyword evidence="3" id="KW-0479">Metal-binding</keyword>
<feature type="region of interest" description="Disordered" evidence="8">
    <location>
        <begin position="1"/>
        <end position="87"/>
    </location>
</feature>
<keyword evidence="7" id="KW-0175">Coiled coil</keyword>
<dbReference type="InterPro" id="IPR039739">
    <property type="entry name" value="MAG2/RNF10"/>
</dbReference>
<evidence type="ECO:0000256" key="7">
    <source>
        <dbReference type="SAM" id="Coils"/>
    </source>
</evidence>
<dbReference type="Gene3D" id="3.30.40.10">
    <property type="entry name" value="Zinc/RING finger domain, C3HC4 (zinc finger)"/>
    <property type="match status" value="1"/>
</dbReference>
<feature type="region of interest" description="Disordered" evidence="8">
    <location>
        <begin position="563"/>
        <end position="590"/>
    </location>
</feature>
<evidence type="ECO:0000313" key="11">
    <source>
        <dbReference type="Proteomes" id="UP000774326"/>
    </source>
</evidence>
<evidence type="ECO:0000256" key="3">
    <source>
        <dbReference type="ARBA" id="ARBA00022723"/>
    </source>
</evidence>